<accession>A0AAN6A655</accession>
<dbReference type="EMBL" id="DAEPXK010000019">
    <property type="protein sequence ID" value="HBH1542522.1"/>
    <property type="molecule type" value="Genomic_DNA"/>
</dbReference>
<name>A0AAN6A655_CLODI</name>
<proteinExistence type="predicted"/>
<reference evidence="1" key="2">
    <citation type="submission" date="2021-06" db="EMBL/GenBank/DDBJ databases">
        <authorList>
            <consortium name="NCBI Pathogen Detection Project"/>
        </authorList>
    </citation>
    <scope>NUCLEOTIDE SEQUENCE</scope>
    <source>
        <strain evidence="1">HN1000</strain>
    </source>
</reference>
<dbReference type="AlphaFoldDB" id="A0AAN6A655"/>
<evidence type="ECO:0000313" key="1">
    <source>
        <dbReference type="EMBL" id="HBH1542522.1"/>
    </source>
</evidence>
<gene>
    <name evidence="1" type="ORF">KRM00_002006</name>
</gene>
<organism evidence="1 2">
    <name type="scientific">Clostridioides difficile</name>
    <name type="common">Peptoclostridium difficile</name>
    <dbReference type="NCBI Taxonomy" id="1496"/>
    <lineage>
        <taxon>Bacteria</taxon>
        <taxon>Bacillati</taxon>
        <taxon>Bacillota</taxon>
        <taxon>Clostridia</taxon>
        <taxon>Peptostreptococcales</taxon>
        <taxon>Peptostreptococcaceae</taxon>
        <taxon>Clostridioides</taxon>
    </lineage>
</organism>
<reference evidence="1" key="1">
    <citation type="journal article" date="2018" name="Genome Biol.">
        <title>SKESA: strategic k-mer extension for scrupulous assemblies.</title>
        <authorList>
            <person name="Souvorov A."/>
            <person name="Agarwala R."/>
            <person name="Lipman D.J."/>
        </authorList>
    </citation>
    <scope>NUCLEOTIDE SEQUENCE</scope>
    <source>
        <strain evidence="1">HN1000</strain>
    </source>
</reference>
<comment type="caution">
    <text evidence="1">The sequence shown here is derived from an EMBL/GenBank/DDBJ whole genome shotgun (WGS) entry which is preliminary data.</text>
</comment>
<dbReference type="Proteomes" id="UP000878956">
    <property type="component" value="Unassembled WGS sequence"/>
</dbReference>
<evidence type="ECO:0000313" key="2">
    <source>
        <dbReference type="Proteomes" id="UP000878956"/>
    </source>
</evidence>
<dbReference type="RefSeq" id="WP_009899288.1">
    <property type="nucleotide sequence ID" value="NZ_CP037850.1"/>
</dbReference>
<protein>
    <submittedName>
        <fullName evidence="1">Uncharacterized protein</fullName>
    </submittedName>
</protein>
<sequence length="153" mass="17963">MAKNKMINLFHPDEVFGDIAIEANSIYDNPFKIVSKNVYMLKRKLADDKVLCVNIGKQKKECKNLIDMIFLTQNNKKVKIYDNKFNTGEFDILFKKDGYSIGDIYIIKTQENNRENYKVILVTDLYVLFFNSNNKLILYSFDELNNINIIKIN</sequence>